<dbReference type="PANTHER" id="PTHR12128">
    <property type="entry name" value="DIHYDRODIPICOLINATE SYNTHASE"/>
    <property type="match status" value="1"/>
</dbReference>
<dbReference type="RefSeq" id="WP_098482856.1">
    <property type="nucleotide sequence ID" value="NZ_PDJI01000004.1"/>
</dbReference>
<dbReference type="CDD" id="cd00408">
    <property type="entry name" value="DHDPS-like"/>
    <property type="match status" value="1"/>
</dbReference>
<evidence type="ECO:0000313" key="7">
    <source>
        <dbReference type="EMBL" id="PFG38622.1"/>
    </source>
</evidence>
<dbReference type="GO" id="GO:0008840">
    <property type="term" value="F:4-hydroxy-tetrahydrodipicolinate synthase activity"/>
    <property type="evidence" value="ECO:0007669"/>
    <property type="project" value="TreeGrafter"/>
</dbReference>
<dbReference type="EMBL" id="PDJI01000004">
    <property type="protein sequence ID" value="PFG38622.1"/>
    <property type="molecule type" value="Genomic_DNA"/>
</dbReference>
<comment type="similarity">
    <text evidence="1 4">Belongs to the DapA family.</text>
</comment>
<dbReference type="Pfam" id="PF00701">
    <property type="entry name" value="DHDPS"/>
    <property type="match status" value="1"/>
</dbReference>
<dbReference type="Gene3D" id="3.20.20.70">
    <property type="entry name" value="Aldolase class I"/>
    <property type="match status" value="1"/>
</dbReference>
<feature type="active site" description="Schiff-base intermediate with substrate" evidence="5">
    <location>
        <position position="165"/>
    </location>
</feature>
<dbReference type="OrthoDB" id="9778880at2"/>
<dbReference type="SUPFAM" id="SSF51569">
    <property type="entry name" value="Aldolase"/>
    <property type="match status" value="1"/>
</dbReference>
<evidence type="ECO:0000256" key="5">
    <source>
        <dbReference type="PIRSR" id="PIRSR001365-1"/>
    </source>
</evidence>
<keyword evidence="2 4" id="KW-0456">Lyase</keyword>
<dbReference type="InterPro" id="IPR002220">
    <property type="entry name" value="DapA-like"/>
</dbReference>
<reference evidence="7 8" key="1">
    <citation type="submission" date="2017-10" db="EMBL/GenBank/DDBJ databases">
        <title>Sequencing the genomes of 1000 actinobacteria strains.</title>
        <authorList>
            <person name="Klenk H.-P."/>
        </authorList>
    </citation>
    <scope>NUCLEOTIDE SEQUENCE [LARGE SCALE GENOMIC DNA]</scope>
    <source>
        <strain evidence="7 8">DSM 21838</strain>
    </source>
</reference>
<dbReference type="Proteomes" id="UP000222106">
    <property type="component" value="Unassembled WGS sequence"/>
</dbReference>
<dbReference type="SMART" id="SM01130">
    <property type="entry name" value="DHDPS"/>
    <property type="match status" value="1"/>
</dbReference>
<name>A0A2A9EK36_9MICO</name>
<accession>A0A2A9EK36</accession>
<evidence type="ECO:0000256" key="4">
    <source>
        <dbReference type="PIRNR" id="PIRNR001365"/>
    </source>
</evidence>
<feature type="binding site" evidence="6">
    <location>
        <position position="210"/>
    </location>
    <ligand>
        <name>pyruvate</name>
        <dbReference type="ChEBI" id="CHEBI:15361"/>
    </ligand>
</feature>
<dbReference type="PROSITE" id="PS00666">
    <property type="entry name" value="DHDPS_2"/>
    <property type="match status" value="1"/>
</dbReference>
<dbReference type="GO" id="GO:0044281">
    <property type="term" value="P:small molecule metabolic process"/>
    <property type="evidence" value="ECO:0007669"/>
    <property type="project" value="UniProtKB-ARBA"/>
</dbReference>
<dbReference type="InterPro" id="IPR013785">
    <property type="entry name" value="Aldolase_TIM"/>
</dbReference>
<keyword evidence="8" id="KW-1185">Reference proteome</keyword>
<organism evidence="7 8">
    <name type="scientific">Georgenia soli</name>
    <dbReference type="NCBI Taxonomy" id="638953"/>
    <lineage>
        <taxon>Bacteria</taxon>
        <taxon>Bacillati</taxon>
        <taxon>Actinomycetota</taxon>
        <taxon>Actinomycetes</taxon>
        <taxon>Micrococcales</taxon>
        <taxon>Bogoriellaceae</taxon>
        <taxon>Georgenia</taxon>
    </lineage>
</organism>
<protein>
    <submittedName>
        <fullName evidence="7">4-hydroxy-tetrahydrodipicolinate synthase</fullName>
    </submittedName>
</protein>
<proteinExistence type="inferred from homology"/>
<evidence type="ECO:0000256" key="2">
    <source>
        <dbReference type="ARBA" id="ARBA00023239"/>
    </source>
</evidence>
<comment type="caution">
    <text evidence="7">The sequence shown here is derived from an EMBL/GenBank/DDBJ whole genome shotgun (WGS) entry which is preliminary data.</text>
</comment>
<dbReference type="PRINTS" id="PR00146">
    <property type="entry name" value="DHPICSNTHASE"/>
</dbReference>
<dbReference type="InterPro" id="IPR020625">
    <property type="entry name" value="Schiff_base-form_aldolases_AS"/>
</dbReference>
<evidence type="ECO:0000313" key="8">
    <source>
        <dbReference type="Proteomes" id="UP000222106"/>
    </source>
</evidence>
<dbReference type="AlphaFoldDB" id="A0A2A9EK36"/>
<dbReference type="PIRSF" id="PIRSF001365">
    <property type="entry name" value="DHDPS"/>
    <property type="match status" value="1"/>
</dbReference>
<keyword evidence="3" id="KW-0704">Schiff base</keyword>
<dbReference type="PANTHER" id="PTHR12128:SF66">
    <property type="entry name" value="4-HYDROXY-2-OXOGLUTARATE ALDOLASE, MITOCHONDRIAL"/>
    <property type="match status" value="1"/>
</dbReference>
<evidence type="ECO:0000256" key="1">
    <source>
        <dbReference type="ARBA" id="ARBA00007592"/>
    </source>
</evidence>
<evidence type="ECO:0000256" key="3">
    <source>
        <dbReference type="ARBA" id="ARBA00023270"/>
    </source>
</evidence>
<feature type="binding site" evidence="6">
    <location>
        <position position="49"/>
    </location>
    <ligand>
        <name>pyruvate</name>
        <dbReference type="ChEBI" id="CHEBI:15361"/>
    </ligand>
</feature>
<gene>
    <name evidence="7" type="ORF">ATJ97_1107</name>
</gene>
<feature type="active site" description="Proton donor/acceptor" evidence="5">
    <location>
        <position position="137"/>
    </location>
</feature>
<evidence type="ECO:0000256" key="6">
    <source>
        <dbReference type="PIRSR" id="PIRSR001365-2"/>
    </source>
</evidence>
<sequence>MTLARLRGIVPPVVTPFTSEGDVDVPSLERVTDHLVASGVHGVFVLGSTGEVAYLTDDQRDLVVRTVVRTVAGRVPVLAGAIDLTSARVVEQVRRAVAAGVDAVVATAPVYAINDAAEIEDHFRAVAAASEVPVFAYDIPVRVKVKLGADLLVRLGTEGVLAGVKDSSGDDVGFRRLVAANAAAGSPLTLFTGHEVVVDGMLLLGADGVVPGLANVDAAGYARLWERAEAGDWEGARAEQDRLAALFEIVFQAAGRSGDAAGVGAFKVAMQRQGLIDGATMAFPVRALEGEVAERIEAITRAAGLLGAAEAAAAVL</sequence>